<dbReference type="Pfam" id="PF07519">
    <property type="entry name" value="Tannase"/>
    <property type="match status" value="1"/>
</dbReference>
<dbReference type="PANTHER" id="PTHR33938:SF13">
    <property type="entry name" value="CARBOXYLIC ESTER HYDROLASE"/>
    <property type="match status" value="1"/>
</dbReference>
<keyword evidence="3 5" id="KW-0378">Hydrolase</keyword>
<dbReference type="EMBL" id="CABFNQ020000642">
    <property type="protein sequence ID" value="CAH0020354.1"/>
    <property type="molecule type" value="Genomic_DNA"/>
</dbReference>
<gene>
    <name evidence="6" type="ORF">CRHIZ90672A_00013854</name>
</gene>
<evidence type="ECO:0000256" key="3">
    <source>
        <dbReference type="ARBA" id="ARBA00022801"/>
    </source>
</evidence>
<evidence type="ECO:0000256" key="5">
    <source>
        <dbReference type="RuleBase" id="RU361238"/>
    </source>
</evidence>
<protein>
    <recommendedName>
        <fullName evidence="5">Carboxylic ester hydrolase</fullName>
        <ecNumber evidence="5">3.1.1.-</ecNumber>
    </recommendedName>
</protein>
<keyword evidence="1" id="KW-0719">Serine esterase</keyword>
<dbReference type="Proteomes" id="UP000696573">
    <property type="component" value="Unassembled WGS sequence"/>
</dbReference>
<keyword evidence="7" id="KW-1185">Reference proteome</keyword>
<evidence type="ECO:0000256" key="2">
    <source>
        <dbReference type="ARBA" id="ARBA00022729"/>
    </source>
</evidence>
<organism evidence="6 7">
    <name type="scientific">Clonostachys rhizophaga</name>
    <dbReference type="NCBI Taxonomy" id="160324"/>
    <lineage>
        <taxon>Eukaryota</taxon>
        <taxon>Fungi</taxon>
        <taxon>Dikarya</taxon>
        <taxon>Ascomycota</taxon>
        <taxon>Pezizomycotina</taxon>
        <taxon>Sordariomycetes</taxon>
        <taxon>Hypocreomycetidae</taxon>
        <taxon>Hypocreales</taxon>
        <taxon>Bionectriaceae</taxon>
        <taxon>Clonostachys</taxon>
    </lineage>
</organism>
<accession>A0A9N9VCN8</accession>
<comment type="similarity">
    <text evidence="5">Belongs to the tannase family.</text>
</comment>
<evidence type="ECO:0000256" key="4">
    <source>
        <dbReference type="ARBA" id="ARBA00023157"/>
    </source>
</evidence>
<proteinExistence type="inferred from homology"/>
<reference evidence="6" key="1">
    <citation type="submission" date="2021-10" db="EMBL/GenBank/DDBJ databases">
        <authorList>
            <person name="Piombo E."/>
        </authorList>
    </citation>
    <scope>NUCLEOTIDE SEQUENCE</scope>
</reference>
<keyword evidence="2" id="KW-0732">Signal</keyword>
<dbReference type="InterPro" id="IPR011118">
    <property type="entry name" value="Tannase/feruloyl_esterase"/>
</dbReference>
<name>A0A9N9VCN8_9HYPO</name>
<evidence type="ECO:0000256" key="1">
    <source>
        <dbReference type="ARBA" id="ARBA00022487"/>
    </source>
</evidence>
<dbReference type="GO" id="GO:0052689">
    <property type="term" value="F:carboxylic ester hydrolase activity"/>
    <property type="evidence" value="ECO:0007669"/>
    <property type="project" value="UniProtKB-KW"/>
</dbReference>
<keyword evidence="4" id="KW-1015">Disulfide bond</keyword>
<dbReference type="PANTHER" id="PTHR33938">
    <property type="entry name" value="FERULOYL ESTERASE B-RELATED"/>
    <property type="match status" value="1"/>
</dbReference>
<comment type="caution">
    <text evidence="6">The sequence shown here is derived from an EMBL/GenBank/DDBJ whole genome shotgun (WGS) entry which is preliminary data.</text>
</comment>
<dbReference type="EC" id="3.1.1.-" evidence="5"/>
<evidence type="ECO:0000313" key="7">
    <source>
        <dbReference type="Proteomes" id="UP000696573"/>
    </source>
</evidence>
<dbReference type="OrthoDB" id="3039123at2759"/>
<evidence type="ECO:0000313" key="6">
    <source>
        <dbReference type="EMBL" id="CAH0020354.1"/>
    </source>
</evidence>
<dbReference type="AlphaFoldDB" id="A0A9N9VCN8"/>
<sequence length="316" mass="34822">MEWITVPSSLCNATTFTYPTIAGAEFLSIEASLVQNFSRYVSDQDYLNYPEIFVEDATFCNLTLSYTHHGQDDILFVESWLPIPWNSRLQTVGGGGWTGGRNELAISEMAGAIGNGCGKSPLNAIITTDAGLGRSEIPVDWALLKPGNVNWVALQNLGHVSLNEQVKSSPMTFAISPPLYSYVIGCSQGGRKELELAQRYPDAYDGIAAATQAVYWSQFFQAIRKPSSKSAMQTTIEDSIILAPAKCQFDPFSVVGTRFSCSDTGTDIETSNGAATISKRTMQGPKIRTETYQDNFRDTWIGCYDMYRRGMRWASL</sequence>